<organism evidence="5 6">
    <name type="scientific">Rhodofomes roseus</name>
    <dbReference type="NCBI Taxonomy" id="34475"/>
    <lineage>
        <taxon>Eukaryota</taxon>
        <taxon>Fungi</taxon>
        <taxon>Dikarya</taxon>
        <taxon>Basidiomycota</taxon>
        <taxon>Agaricomycotina</taxon>
        <taxon>Agaricomycetes</taxon>
        <taxon>Polyporales</taxon>
        <taxon>Rhodofomes</taxon>
    </lineage>
</organism>
<dbReference type="GeneID" id="72009452"/>
<comment type="caution">
    <text evidence="5">The sequence shown here is derived from an EMBL/GenBank/DDBJ whole genome shotgun (WGS) entry which is preliminary data.</text>
</comment>
<evidence type="ECO:0000256" key="2">
    <source>
        <dbReference type="PROSITE-ProRule" id="PRU00047"/>
    </source>
</evidence>
<feature type="compositionally biased region" description="Low complexity" evidence="3">
    <location>
        <begin position="233"/>
        <end position="250"/>
    </location>
</feature>
<evidence type="ECO:0000256" key="3">
    <source>
        <dbReference type="SAM" id="MobiDB-lite"/>
    </source>
</evidence>
<name>A0ABQ8KN33_9APHY</name>
<dbReference type="Pfam" id="PF08284">
    <property type="entry name" value="RVP_2"/>
    <property type="match status" value="1"/>
</dbReference>
<gene>
    <name evidence="5" type="ORF">C8Q71DRAFT_894680</name>
</gene>
<dbReference type="InterPro" id="IPR036875">
    <property type="entry name" value="Znf_CCHC_sf"/>
</dbReference>
<feature type="compositionally biased region" description="Polar residues" evidence="3">
    <location>
        <begin position="392"/>
        <end position="402"/>
    </location>
</feature>
<keyword evidence="1" id="KW-0507">mRNA processing</keyword>
<feature type="region of interest" description="Disordered" evidence="3">
    <location>
        <begin position="635"/>
        <end position="725"/>
    </location>
</feature>
<feature type="compositionally biased region" description="Polar residues" evidence="3">
    <location>
        <begin position="689"/>
        <end position="718"/>
    </location>
</feature>
<dbReference type="PANTHER" id="PTHR35046">
    <property type="entry name" value="ZINC KNUCKLE (CCHC-TYPE) FAMILY PROTEIN"/>
    <property type="match status" value="1"/>
</dbReference>
<dbReference type="CDD" id="cd00303">
    <property type="entry name" value="retropepsin_like"/>
    <property type="match status" value="1"/>
</dbReference>
<protein>
    <recommendedName>
        <fullName evidence="4">CCHC-type domain-containing protein</fullName>
    </recommendedName>
</protein>
<dbReference type="Gene3D" id="2.40.70.10">
    <property type="entry name" value="Acid Proteases"/>
    <property type="match status" value="1"/>
</dbReference>
<feature type="region of interest" description="Disordered" evidence="3">
    <location>
        <begin position="61"/>
        <end position="110"/>
    </location>
</feature>
<keyword evidence="6" id="KW-1185">Reference proteome</keyword>
<dbReference type="InterPro" id="IPR021109">
    <property type="entry name" value="Peptidase_aspartic_dom_sf"/>
</dbReference>
<keyword evidence="2" id="KW-0862">Zinc</keyword>
<sequence>MAPRRRYDFRSRAGRAGNMVPGEFPSGHIENTESSAVADGPGFISDLTSIRSAPGSLQYASFERTAPPSIPGSLPRGSSDRAASPRNPSRSQAAQEEVLSPRALDIEPERTPSIARASLVLNSPSPIKQEPGSGGVWYPVGRNGKHSHDASRASPNPIPRRRIRGASVSEEVLASVYMAEQNMTPKERAEYHERMRREYERQELARLQHLRQVEEDAWVAEQLARTPDASQFTASGTAEGTETTEGQTPSESEDSGYYPTAELRRTGKVYEGLNNGKRWDYRNLEEKAAQAGEAPAPREQVRYGSDERDERMAALERHLDQMGKAMERFAASQVARVAQVEQALNENLRKPSATETEHVKDSVSTGAAKLHKKKKSKAKEKRGSMYPADQLEPSSYLGQVLNTHLPGGGPPDDSSSSSSSSSSSESEDPRGHLPEAKDDESSNSMSDRVISATKKHRARKPMLKPVNPEIYDGREDAEAFHKYVRQTKEYLDGYDVKPSMYASTASNFLTGKAYRFFIHKVSGDKPDSWTMTRFFTGLFNHCFDHDYRRRMLDKLDNLEQGHRTVQEYIHEFEETVQLVGILSPSERVNRLWKGFKPGIQGDLYFRELTPFQSSWSEVTDAALLSEVVHRARSGALKSVRPRKGDTNTQPRTASGSGAGGNGNGDQRGFRTRKDSRRFQGYAKGGGRITGSSSAAAVTPTSKPVSRTTVQQRSPTSPRLSDKEKERHVAEGRCFNCHEIGHVSRNCPNLGYVQSTKKGRPPGVPAYGITPGLGSSAELRELASESGVTGTLMSAYIDVDMDEITSVASCGSMPSLQTVSDSSSESAGSYSSSESSHEYDWDSGSSVSHGDSMPGLQTVSYLSDNDEVLSVSSSTSVYYSCADSEVEHVEVSKVEGPEDNESEEEDELIPYDDEYEKTYLPPVRLEGSYGHHFGDAYASNAARILNRVFSELYPDRPEDDQNLLVIRTSERQYTVVYDEASREIAVTYIRDPESDICGWCFPWLDEFLGNDLDYGEIPEIPLGHALAAEVQDVLSRHIPTPDEEADAWPGRTRFVTKQLDDHVELQDLYLAFVLLIPNKILDNAYLDLPNWYAQSLRRELRPPSFDIGDLEGELDSFFQLRPANPVSAGCRSNEVRAAIECFAVRVSKNDSPEYLQRNAAEPRALNRIMPDPAVVVVTINGNPVRALLDSGSLSDFVSTKLVHQLKLKSFELDVPLPVQMAVQGSRAKINLGCVAKLEYQNVSEARYFDVMNILNYDMILGTPFLFQHRVTIGLNPTSVVIGSAVSLPIEGKRLRVLESQATRMGDDDLERYRAQLREYAKDISTNAMDSPLPPLRAINHSIPLIDEDKVYSWRPSGFRAKSLRALSGDSETFRMVQNASVALICSVLNKPKN</sequence>
<feature type="region of interest" description="Disordered" evidence="3">
    <location>
        <begin position="813"/>
        <end position="851"/>
    </location>
</feature>
<dbReference type="SUPFAM" id="SSF50630">
    <property type="entry name" value="Acid proteases"/>
    <property type="match status" value="1"/>
</dbReference>
<dbReference type="Gene3D" id="4.10.60.10">
    <property type="entry name" value="Zinc finger, CCHC-type"/>
    <property type="match status" value="1"/>
</dbReference>
<feature type="region of interest" description="Disordered" evidence="3">
    <location>
        <begin position="125"/>
        <end position="166"/>
    </location>
</feature>
<proteinExistence type="predicted"/>
<accession>A0ABQ8KN33</accession>
<dbReference type="PROSITE" id="PS50158">
    <property type="entry name" value="ZF_CCHC"/>
    <property type="match status" value="1"/>
</dbReference>
<feature type="compositionally biased region" description="Gly residues" evidence="3">
    <location>
        <begin position="656"/>
        <end position="665"/>
    </location>
</feature>
<feature type="compositionally biased region" description="Basic residues" evidence="3">
    <location>
        <begin position="453"/>
        <end position="462"/>
    </location>
</feature>
<feature type="compositionally biased region" description="Basic and acidic residues" evidence="3">
    <location>
        <begin position="299"/>
        <end position="309"/>
    </location>
</feature>
<reference evidence="5 6" key="1">
    <citation type="journal article" date="2021" name="Environ. Microbiol.">
        <title>Gene family expansions and transcriptome signatures uncover fungal adaptations to wood decay.</title>
        <authorList>
            <person name="Hage H."/>
            <person name="Miyauchi S."/>
            <person name="Viragh M."/>
            <person name="Drula E."/>
            <person name="Min B."/>
            <person name="Chaduli D."/>
            <person name="Navarro D."/>
            <person name="Favel A."/>
            <person name="Norest M."/>
            <person name="Lesage-Meessen L."/>
            <person name="Balint B."/>
            <person name="Merenyi Z."/>
            <person name="de Eugenio L."/>
            <person name="Morin E."/>
            <person name="Martinez A.T."/>
            <person name="Baldrian P."/>
            <person name="Stursova M."/>
            <person name="Martinez M.J."/>
            <person name="Novotny C."/>
            <person name="Magnuson J.K."/>
            <person name="Spatafora J.W."/>
            <person name="Maurice S."/>
            <person name="Pangilinan J."/>
            <person name="Andreopoulos W."/>
            <person name="LaButti K."/>
            <person name="Hundley H."/>
            <person name="Na H."/>
            <person name="Kuo A."/>
            <person name="Barry K."/>
            <person name="Lipzen A."/>
            <person name="Henrissat B."/>
            <person name="Riley R."/>
            <person name="Ahrendt S."/>
            <person name="Nagy L.G."/>
            <person name="Grigoriev I.V."/>
            <person name="Martin F."/>
            <person name="Rosso M.N."/>
        </authorList>
    </citation>
    <scope>NUCLEOTIDE SEQUENCE [LARGE SCALE GENOMIC DNA]</scope>
    <source>
        <strain evidence="5 6">CIRM-BRFM 1785</strain>
    </source>
</reference>
<dbReference type="SUPFAM" id="SSF57756">
    <property type="entry name" value="Retrovirus zinc finger-like domains"/>
    <property type="match status" value="1"/>
</dbReference>
<keyword evidence="2" id="KW-0863">Zinc-finger</keyword>
<feature type="domain" description="CCHC-type" evidence="4">
    <location>
        <begin position="732"/>
        <end position="748"/>
    </location>
</feature>
<feature type="compositionally biased region" description="Low complexity" evidence="3">
    <location>
        <begin position="819"/>
        <end position="833"/>
    </location>
</feature>
<evidence type="ECO:0000259" key="4">
    <source>
        <dbReference type="PROSITE" id="PS50158"/>
    </source>
</evidence>
<evidence type="ECO:0000256" key="1">
    <source>
        <dbReference type="ARBA" id="ARBA00022664"/>
    </source>
</evidence>
<feature type="region of interest" description="Disordered" evidence="3">
    <location>
        <begin position="346"/>
        <end position="469"/>
    </location>
</feature>
<dbReference type="SMART" id="SM00343">
    <property type="entry name" value="ZnF_C2HC"/>
    <property type="match status" value="1"/>
</dbReference>
<evidence type="ECO:0000313" key="5">
    <source>
        <dbReference type="EMBL" id="KAH9839285.1"/>
    </source>
</evidence>
<dbReference type="RefSeq" id="XP_047781040.1">
    <property type="nucleotide sequence ID" value="XM_047928720.1"/>
</dbReference>
<keyword evidence="2" id="KW-0479">Metal-binding</keyword>
<dbReference type="InterPro" id="IPR001878">
    <property type="entry name" value="Znf_CCHC"/>
</dbReference>
<feature type="compositionally biased region" description="Basic and acidic residues" evidence="3">
    <location>
        <begin position="277"/>
        <end position="288"/>
    </location>
</feature>
<dbReference type="Pfam" id="PF03732">
    <property type="entry name" value="Retrotrans_gag"/>
    <property type="match status" value="1"/>
</dbReference>
<dbReference type="InterPro" id="IPR005162">
    <property type="entry name" value="Retrotrans_gag_dom"/>
</dbReference>
<feature type="region of interest" description="Disordered" evidence="3">
    <location>
        <begin position="224"/>
        <end position="309"/>
    </location>
</feature>
<dbReference type="EMBL" id="JADCUA010000006">
    <property type="protein sequence ID" value="KAH9839285.1"/>
    <property type="molecule type" value="Genomic_DNA"/>
</dbReference>
<feature type="compositionally biased region" description="Basic and acidic residues" evidence="3">
    <location>
        <begin position="427"/>
        <end position="440"/>
    </location>
</feature>
<feature type="compositionally biased region" description="Basic residues" evidence="3">
    <location>
        <begin position="369"/>
        <end position="380"/>
    </location>
</feature>
<evidence type="ECO:0000313" key="6">
    <source>
        <dbReference type="Proteomes" id="UP000814176"/>
    </source>
</evidence>
<feature type="compositionally biased region" description="Basic and acidic residues" evidence="3">
    <location>
        <begin position="1"/>
        <end position="11"/>
    </location>
</feature>
<dbReference type="PANTHER" id="PTHR35046:SF18">
    <property type="entry name" value="RNA-DIRECTED DNA POLYMERASE"/>
    <property type="match status" value="1"/>
</dbReference>
<dbReference type="Proteomes" id="UP000814176">
    <property type="component" value="Unassembled WGS sequence"/>
</dbReference>
<feature type="compositionally biased region" description="Low complexity" evidence="3">
    <location>
        <begin position="414"/>
        <end position="424"/>
    </location>
</feature>
<feature type="region of interest" description="Disordered" evidence="3">
    <location>
        <begin position="1"/>
        <end position="40"/>
    </location>
</feature>